<dbReference type="InterPro" id="IPR027273">
    <property type="entry name" value="Neocarzinostatin-like"/>
</dbReference>
<evidence type="ECO:0000313" key="4">
    <source>
        <dbReference type="Proteomes" id="UP001501842"/>
    </source>
</evidence>
<name>A0ABN3UN59_9ACTN</name>
<comment type="caution">
    <text evidence="3">The sequence shown here is derived from an EMBL/GenBank/DDBJ whole genome shotgun (WGS) entry which is preliminary data.</text>
</comment>
<organism evidence="3 4">
    <name type="scientific">Actinocorallia aurantiaca</name>
    <dbReference type="NCBI Taxonomy" id="46204"/>
    <lineage>
        <taxon>Bacteria</taxon>
        <taxon>Bacillati</taxon>
        <taxon>Actinomycetota</taxon>
        <taxon>Actinomycetes</taxon>
        <taxon>Streptosporangiales</taxon>
        <taxon>Thermomonosporaceae</taxon>
        <taxon>Actinocorallia</taxon>
    </lineage>
</organism>
<accession>A0ABN3UN59</accession>
<evidence type="ECO:0000256" key="2">
    <source>
        <dbReference type="SAM" id="SignalP"/>
    </source>
</evidence>
<feature type="region of interest" description="Disordered" evidence="1">
    <location>
        <begin position="289"/>
        <end position="338"/>
    </location>
</feature>
<dbReference type="InterPro" id="IPR013783">
    <property type="entry name" value="Ig-like_fold"/>
</dbReference>
<feature type="chain" id="PRO_5047159623" description="Secreted protein" evidence="2">
    <location>
        <begin position="18"/>
        <end position="338"/>
    </location>
</feature>
<evidence type="ECO:0000313" key="3">
    <source>
        <dbReference type="EMBL" id="GAA2735862.1"/>
    </source>
</evidence>
<feature type="region of interest" description="Disordered" evidence="1">
    <location>
        <begin position="180"/>
        <end position="199"/>
    </location>
</feature>
<protein>
    <recommendedName>
        <fullName evidence="5">Secreted protein</fullName>
    </recommendedName>
</protein>
<dbReference type="RefSeq" id="WP_344455758.1">
    <property type="nucleotide sequence ID" value="NZ_BAAATZ010000030.1"/>
</dbReference>
<dbReference type="Gene3D" id="2.60.40.10">
    <property type="entry name" value="Immunoglobulins"/>
    <property type="match status" value="1"/>
</dbReference>
<dbReference type="Proteomes" id="UP001501842">
    <property type="component" value="Unassembled WGS sequence"/>
</dbReference>
<keyword evidence="4" id="KW-1185">Reference proteome</keyword>
<reference evidence="3 4" key="1">
    <citation type="journal article" date="2019" name="Int. J. Syst. Evol. Microbiol.">
        <title>The Global Catalogue of Microorganisms (GCM) 10K type strain sequencing project: providing services to taxonomists for standard genome sequencing and annotation.</title>
        <authorList>
            <consortium name="The Broad Institute Genomics Platform"/>
            <consortium name="The Broad Institute Genome Sequencing Center for Infectious Disease"/>
            <person name="Wu L."/>
            <person name="Ma J."/>
        </authorList>
    </citation>
    <scope>NUCLEOTIDE SEQUENCE [LARGE SCALE GENOMIC DNA]</scope>
    <source>
        <strain evidence="3 4">JCM 8201</strain>
    </source>
</reference>
<feature type="signal peptide" evidence="2">
    <location>
        <begin position="1"/>
        <end position="17"/>
    </location>
</feature>
<proteinExistence type="predicted"/>
<evidence type="ECO:0008006" key="5">
    <source>
        <dbReference type="Google" id="ProtNLM"/>
    </source>
</evidence>
<keyword evidence="2" id="KW-0732">Signal</keyword>
<dbReference type="EMBL" id="BAAATZ010000030">
    <property type="protein sequence ID" value="GAA2735862.1"/>
    <property type="molecule type" value="Genomic_DNA"/>
</dbReference>
<evidence type="ECO:0000256" key="1">
    <source>
        <dbReference type="SAM" id="MobiDB-lite"/>
    </source>
</evidence>
<gene>
    <name evidence="3" type="ORF">GCM10010439_61750</name>
</gene>
<feature type="compositionally biased region" description="Basic and acidic residues" evidence="1">
    <location>
        <begin position="313"/>
        <end position="327"/>
    </location>
</feature>
<sequence length="338" mass="34467">MKTLLLALALMPANAPGATVELDRNEVKAGQTVTVRLAGWPSGNVAVELCGNEGRRGTADCAVAASATTHVGAQGTGTVLLNVVKPPVACPCVVSVRPVNGGTARTVPITVKGAGTLTPAQREQASAQAPSLTVTRVALEGGGLSLAWLGGAAERTLVYTVRNDGEVAVTDAPVTLMSGRAPDPTGVLTAPATGTLSPGEERTYRVPVAFGAPALGDYQVTGRVEGLAREIVFTAETSSYPWAWPLLGLLFVGARTARDLRRRPAEPSAPATGVSVVCPHCSGEVLLQVGQPAGGPAATESPSPAEELGPAEPSERTMPLERFEKEAGTSGSGQERAV</sequence>
<dbReference type="SUPFAM" id="SSF49319">
    <property type="entry name" value="Actinoxanthin-like"/>
    <property type="match status" value="1"/>
</dbReference>